<proteinExistence type="predicted"/>
<dbReference type="GO" id="GO:0005829">
    <property type="term" value="C:cytosol"/>
    <property type="evidence" value="ECO:0007669"/>
    <property type="project" value="TreeGrafter"/>
</dbReference>
<evidence type="ECO:0000256" key="2">
    <source>
        <dbReference type="ARBA" id="ARBA00022840"/>
    </source>
</evidence>
<keyword evidence="2" id="KW-0067">ATP-binding</keyword>
<gene>
    <name evidence="4" type="ORF">V9T40_013308</name>
</gene>
<sequence>MNMKASGQPACVARKRKRFTYTIRLHFVKFETKFITDCLNFIAAHSVNIHEDMTGKSIKVTGGGVDKHTDLIQEKLGLLVDEEDELACLIKGCNYLLKNVSDEAFIYHRNGNPKYEFQTAHTNISPYLLMKIGSWVSIMKVRTGSGTFWVLGLLLTKAKGFDELLKLAEKGEHRHVDFLISDICGGDCKVLSLPGDVIASSFGRVLSKS</sequence>
<comment type="caution">
    <text evidence="4">The sequence shown here is derived from an EMBL/GenBank/DDBJ whole genome shotgun (WGS) entry which is preliminary data.</text>
</comment>
<evidence type="ECO:0000313" key="4">
    <source>
        <dbReference type="EMBL" id="KAK7595483.1"/>
    </source>
</evidence>
<protein>
    <submittedName>
        <fullName evidence="4">Uncharacterized protein</fullName>
    </submittedName>
</protein>
<dbReference type="GO" id="GO:0005634">
    <property type="term" value="C:nucleus"/>
    <property type="evidence" value="ECO:0007669"/>
    <property type="project" value="TreeGrafter"/>
</dbReference>
<dbReference type="GO" id="GO:0004594">
    <property type="term" value="F:pantothenate kinase activity"/>
    <property type="evidence" value="ECO:0007669"/>
    <property type="project" value="TreeGrafter"/>
</dbReference>
<evidence type="ECO:0000313" key="5">
    <source>
        <dbReference type="Proteomes" id="UP001367676"/>
    </source>
</evidence>
<evidence type="ECO:0000256" key="3">
    <source>
        <dbReference type="ARBA" id="ARBA00022993"/>
    </source>
</evidence>
<organism evidence="4 5">
    <name type="scientific">Parthenolecanium corni</name>
    <dbReference type="NCBI Taxonomy" id="536013"/>
    <lineage>
        <taxon>Eukaryota</taxon>
        <taxon>Metazoa</taxon>
        <taxon>Ecdysozoa</taxon>
        <taxon>Arthropoda</taxon>
        <taxon>Hexapoda</taxon>
        <taxon>Insecta</taxon>
        <taxon>Pterygota</taxon>
        <taxon>Neoptera</taxon>
        <taxon>Paraneoptera</taxon>
        <taxon>Hemiptera</taxon>
        <taxon>Sternorrhyncha</taxon>
        <taxon>Coccoidea</taxon>
        <taxon>Coccidae</taxon>
        <taxon>Parthenolecanium</taxon>
    </lineage>
</organism>
<dbReference type="PANTHER" id="PTHR12280:SF20">
    <property type="entry name" value="4'-PHOSPHOPANTETHEINE PHOSPHATASE"/>
    <property type="match status" value="1"/>
</dbReference>
<dbReference type="InterPro" id="IPR004567">
    <property type="entry name" value="Type_II_PanK"/>
</dbReference>
<dbReference type="SUPFAM" id="SSF53067">
    <property type="entry name" value="Actin-like ATPase domain"/>
    <property type="match status" value="2"/>
</dbReference>
<dbReference type="Gene3D" id="3.30.420.40">
    <property type="match status" value="1"/>
</dbReference>
<name>A0AAN9Y512_9HEMI</name>
<dbReference type="PANTHER" id="PTHR12280">
    <property type="entry name" value="PANTOTHENATE KINASE"/>
    <property type="match status" value="1"/>
</dbReference>
<dbReference type="Gene3D" id="3.30.420.510">
    <property type="match status" value="1"/>
</dbReference>
<evidence type="ECO:0000256" key="1">
    <source>
        <dbReference type="ARBA" id="ARBA00022741"/>
    </source>
</evidence>
<keyword evidence="1" id="KW-0547">Nucleotide-binding</keyword>
<dbReference type="GO" id="GO:0005524">
    <property type="term" value="F:ATP binding"/>
    <property type="evidence" value="ECO:0007669"/>
    <property type="project" value="UniProtKB-KW"/>
</dbReference>
<keyword evidence="5" id="KW-1185">Reference proteome</keyword>
<reference evidence="4 5" key="1">
    <citation type="submission" date="2024-03" db="EMBL/GenBank/DDBJ databases">
        <title>Adaptation during the transition from Ophiocordyceps entomopathogen to insect associate is accompanied by gene loss and intensified selection.</title>
        <authorList>
            <person name="Ward C.M."/>
            <person name="Onetto C.A."/>
            <person name="Borneman A.R."/>
        </authorList>
    </citation>
    <scope>NUCLEOTIDE SEQUENCE [LARGE SCALE GENOMIC DNA]</scope>
    <source>
        <strain evidence="4">AWRI1</strain>
        <tissue evidence="4">Single Adult Female</tissue>
    </source>
</reference>
<dbReference type="Proteomes" id="UP001367676">
    <property type="component" value="Unassembled WGS sequence"/>
</dbReference>
<dbReference type="InterPro" id="IPR043129">
    <property type="entry name" value="ATPase_NBD"/>
</dbReference>
<dbReference type="Pfam" id="PF03630">
    <property type="entry name" value="Fumble"/>
    <property type="match status" value="1"/>
</dbReference>
<dbReference type="EMBL" id="JBBCAQ010000018">
    <property type="protein sequence ID" value="KAK7595483.1"/>
    <property type="molecule type" value="Genomic_DNA"/>
</dbReference>
<dbReference type="GO" id="GO:0015937">
    <property type="term" value="P:coenzyme A biosynthetic process"/>
    <property type="evidence" value="ECO:0007669"/>
    <property type="project" value="UniProtKB-KW"/>
</dbReference>
<accession>A0AAN9Y512</accession>
<keyword evidence="3" id="KW-0173">Coenzyme A biosynthesis</keyword>
<dbReference type="AlphaFoldDB" id="A0AAN9Y512"/>